<keyword evidence="1" id="KW-0812">Transmembrane</keyword>
<accession>A0A9P9K4A5</accession>
<gene>
    <name evidence="2" type="ORF">BKA55DRAFT_692693</name>
</gene>
<feature type="transmembrane region" description="Helical" evidence="1">
    <location>
        <begin position="73"/>
        <end position="94"/>
    </location>
</feature>
<dbReference type="OrthoDB" id="10454841at2759"/>
<proteinExistence type="predicted"/>
<evidence type="ECO:0000313" key="2">
    <source>
        <dbReference type="EMBL" id="KAH7243525.1"/>
    </source>
</evidence>
<dbReference type="GeneID" id="70229768"/>
<keyword evidence="1" id="KW-1133">Transmembrane helix</keyword>
<comment type="caution">
    <text evidence="2">The sequence shown here is derived from an EMBL/GenBank/DDBJ whole genome shotgun (WGS) entry which is preliminary data.</text>
</comment>
<evidence type="ECO:0000256" key="1">
    <source>
        <dbReference type="SAM" id="Phobius"/>
    </source>
</evidence>
<keyword evidence="1" id="KW-0472">Membrane</keyword>
<evidence type="ECO:0000313" key="3">
    <source>
        <dbReference type="Proteomes" id="UP000720189"/>
    </source>
</evidence>
<reference evidence="2" key="1">
    <citation type="journal article" date="2021" name="Nat. Commun.">
        <title>Genetic determinants of endophytism in the Arabidopsis root mycobiome.</title>
        <authorList>
            <person name="Mesny F."/>
            <person name="Miyauchi S."/>
            <person name="Thiergart T."/>
            <person name="Pickel B."/>
            <person name="Atanasova L."/>
            <person name="Karlsson M."/>
            <person name="Huettel B."/>
            <person name="Barry K.W."/>
            <person name="Haridas S."/>
            <person name="Chen C."/>
            <person name="Bauer D."/>
            <person name="Andreopoulos W."/>
            <person name="Pangilinan J."/>
            <person name="LaButti K."/>
            <person name="Riley R."/>
            <person name="Lipzen A."/>
            <person name="Clum A."/>
            <person name="Drula E."/>
            <person name="Henrissat B."/>
            <person name="Kohler A."/>
            <person name="Grigoriev I.V."/>
            <person name="Martin F.M."/>
            <person name="Hacquard S."/>
        </authorList>
    </citation>
    <scope>NUCLEOTIDE SEQUENCE</scope>
    <source>
        <strain evidence="2">MPI-CAGE-AT-0023</strain>
    </source>
</reference>
<organism evidence="2 3">
    <name type="scientific">Fusarium redolens</name>
    <dbReference type="NCBI Taxonomy" id="48865"/>
    <lineage>
        <taxon>Eukaryota</taxon>
        <taxon>Fungi</taxon>
        <taxon>Dikarya</taxon>
        <taxon>Ascomycota</taxon>
        <taxon>Pezizomycotina</taxon>
        <taxon>Sordariomycetes</taxon>
        <taxon>Hypocreomycetidae</taxon>
        <taxon>Hypocreales</taxon>
        <taxon>Nectriaceae</taxon>
        <taxon>Fusarium</taxon>
        <taxon>Fusarium redolens species complex</taxon>
    </lineage>
</organism>
<dbReference type="RefSeq" id="XP_046047018.1">
    <property type="nucleotide sequence ID" value="XM_046199814.1"/>
</dbReference>
<sequence>MPSLPSTLTLRNIPPLHHLQARGVDGNHISPHHSDYDLSESYASGDYGTGDDTGEDMYEHDWWSCPEKSAERIAVFSIVTGILFFIVVILCFKIRKLKKGLLM</sequence>
<name>A0A9P9K4A5_FUSRE</name>
<dbReference type="Proteomes" id="UP000720189">
    <property type="component" value="Unassembled WGS sequence"/>
</dbReference>
<dbReference type="EMBL" id="JAGMUX010000012">
    <property type="protein sequence ID" value="KAH7243525.1"/>
    <property type="molecule type" value="Genomic_DNA"/>
</dbReference>
<dbReference type="AlphaFoldDB" id="A0A9P9K4A5"/>
<protein>
    <submittedName>
        <fullName evidence="2">Uncharacterized protein</fullName>
    </submittedName>
</protein>
<keyword evidence="3" id="KW-1185">Reference proteome</keyword>